<evidence type="ECO:0000256" key="1">
    <source>
        <dbReference type="ARBA" id="ARBA00022574"/>
    </source>
</evidence>
<evidence type="ECO:0000256" key="2">
    <source>
        <dbReference type="ARBA" id="ARBA00022737"/>
    </source>
</evidence>
<dbReference type="PANTHER" id="PTHR44324">
    <property type="entry name" value="WD40 REPEAT DOMAIN 95"/>
    <property type="match status" value="1"/>
</dbReference>
<keyword evidence="2" id="KW-0677">Repeat</keyword>
<dbReference type="InterPro" id="IPR036322">
    <property type="entry name" value="WD40_repeat_dom_sf"/>
</dbReference>
<organism evidence="3 4">
    <name type="scientific">Drosophila busckii</name>
    <name type="common">Fruit fly</name>
    <dbReference type="NCBI Taxonomy" id="30019"/>
    <lineage>
        <taxon>Eukaryota</taxon>
        <taxon>Metazoa</taxon>
        <taxon>Ecdysozoa</taxon>
        <taxon>Arthropoda</taxon>
        <taxon>Hexapoda</taxon>
        <taxon>Insecta</taxon>
        <taxon>Pterygota</taxon>
        <taxon>Neoptera</taxon>
        <taxon>Endopterygota</taxon>
        <taxon>Diptera</taxon>
        <taxon>Brachycera</taxon>
        <taxon>Muscomorpha</taxon>
        <taxon>Ephydroidea</taxon>
        <taxon>Drosophilidae</taxon>
        <taxon>Drosophila</taxon>
    </lineage>
</organism>
<name>A0A0M3QTS3_DROBS</name>
<reference evidence="3 4" key="1">
    <citation type="submission" date="2015-08" db="EMBL/GenBank/DDBJ databases">
        <title>Ancestral chromatin configuration constrains chromatin evolution on differentiating sex chromosomes in Drosophila.</title>
        <authorList>
            <person name="Zhou Q."/>
            <person name="Bachtrog D."/>
        </authorList>
    </citation>
    <scope>NUCLEOTIDE SEQUENCE [LARGE SCALE GENOMIC DNA]</scope>
    <source>
        <tissue evidence="3">Whole larvae</tissue>
    </source>
</reference>
<dbReference type="AlphaFoldDB" id="A0A0M3QTS3"/>
<dbReference type="EMBL" id="CP012523">
    <property type="protein sequence ID" value="ALC39413.1"/>
    <property type="molecule type" value="Genomic_DNA"/>
</dbReference>
<dbReference type="OrthoDB" id="5980302at2759"/>
<sequence>ILAMGWDRQVTEFNDVEGREYGDPKKWAKFHSDDITCADVKMGEGVVTATYSGEIIFWKLETGQPYRRYSVMDPTRFIELKLTKDEDKQTRRSKRSNTFQSFLSLTNRTSRSNINLLTPKDAVKEYGRNLPVSVQAVLFLQSRPMNKEYGYVYISLDTGIIQVYSHHQHGGILGQFLAVHKVGDCVLTMCTDRKNRFLFTGTAFGYIKVWHIVNY</sequence>
<dbReference type="SMR" id="A0A0M3QTS3"/>
<evidence type="ECO:0000313" key="3">
    <source>
        <dbReference type="EMBL" id="ALC39413.1"/>
    </source>
</evidence>
<feature type="non-terminal residue" evidence="3">
    <location>
        <position position="215"/>
    </location>
</feature>
<dbReference type="STRING" id="30019.A0A0M3QTS3"/>
<dbReference type="Proteomes" id="UP000494163">
    <property type="component" value="Chromosome 2L"/>
</dbReference>
<accession>A0A0M3QTS3</accession>
<proteinExistence type="predicted"/>
<gene>
    <name evidence="3" type="ORF">Dbus_chr2Lg1498</name>
</gene>
<keyword evidence="4" id="KW-1185">Reference proteome</keyword>
<dbReference type="PANTHER" id="PTHR44324:SF6">
    <property type="entry name" value="EF-HAND CALCIUM BINDING DOMAIN 8"/>
    <property type="match status" value="1"/>
</dbReference>
<dbReference type="InterPro" id="IPR051242">
    <property type="entry name" value="WD-EF-hand_domain"/>
</dbReference>
<feature type="non-terminal residue" evidence="3">
    <location>
        <position position="1"/>
    </location>
</feature>
<dbReference type="Gene3D" id="2.130.10.10">
    <property type="entry name" value="YVTN repeat-like/Quinoprotein amine dehydrogenase"/>
    <property type="match status" value="1"/>
</dbReference>
<protein>
    <submittedName>
        <fullName evidence="3">CG40551</fullName>
    </submittedName>
</protein>
<evidence type="ECO:0000313" key="4">
    <source>
        <dbReference type="Proteomes" id="UP000494163"/>
    </source>
</evidence>
<keyword evidence="1" id="KW-0853">WD repeat</keyword>
<dbReference type="SUPFAM" id="SSF50978">
    <property type="entry name" value="WD40 repeat-like"/>
    <property type="match status" value="1"/>
</dbReference>
<dbReference type="InterPro" id="IPR015943">
    <property type="entry name" value="WD40/YVTN_repeat-like_dom_sf"/>
</dbReference>